<reference evidence="11" key="1">
    <citation type="submission" date="2016-12" db="EMBL/GenBank/DDBJ databases">
        <authorList>
            <person name="Rodrigo-Torres L."/>
            <person name="Arahal R.D."/>
            <person name="Lucena T."/>
        </authorList>
    </citation>
    <scope>NUCLEOTIDE SEQUENCE [LARGE SCALE GENOMIC DNA]</scope>
</reference>
<dbReference type="InterPro" id="IPR051915">
    <property type="entry name" value="Cellulose_Degrad_GH3"/>
</dbReference>
<dbReference type="SUPFAM" id="SSF51445">
    <property type="entry name" value="(Trans)glycosidases"/>
    <property type="match status" value="1"/>
</dbReference>
<evidence type="ECO:0000259" key="8">
    <source>
        <dbReference type="Pfam" id="PF00933"/>
    </source>
</evidence>
<dbReference type="PANTHER" id="PTHR30620:SF16">
    <property type="entry name" value="LYSOSOMAL BETA GLUCOSIDASE"/>
    <property type="match status" value="1"/>
</dbReference>
<dbReference type="GO" id="GO:0009251">
    <property type="term" value="P:glucan catabolic process"/>
    <property type="evidence" value="ECO:0007669"/>
    <property type="project" value="TreeGrafter"/>
</dbReference>
<feature type="chain" id="PRO_5009929917" description="beta-glucosidase" evidence="7">
    <location>
        <begin position="21"/>
        <end position="684"/>
    </location>
</feature>
<evidence type="ECO:0000256" key="7">
    <source>
        <dbReference type="SAM" id="SignalP"/>
    </source>
</evidence>
<keyword evidence="5 10" id="KW-0378">Hydrolase</keyword>
<organism evidence="10 11">
    <name type="scientific">Vibrio quintilis</name>
    <dbReference type="NCBI Taxonomy" id="1117707"/>
    <lineage>
        <taxon>Bacteria</taxon>
        <taxon>Pseudomonadati</taxon>
        <taxon>Pseudomonadota</taxon>
        <taxon>Gammaproteobacteria</taxon>
        <taxon>Vibrionales</taxon>
        <taxon>Vibrionaceae</taxon>
        <taxon>Vibrio</taxon>
    </lineage>
</organism>
<protein>
    <recommendedName>
        <fullName evidence="3">beta-glucosidase</fullName>
        <ecNumber evidence="3">3.2.1.21</ecNumber>
    </recommendedName>
</protein>
<dbReference type="PANTHER" id="PTHR30620">
    <property type="entry name" value="PERIPLASMIC BETA-GLUCOSIDASE-RELATED"/>
    <property type="match status" value="1"/>
</dbReference>
<comment type="catalytic activity">
    <reaction evidence="1">
        <text>Hydrolysis of terminal, non-reducing beta-D-glucosyl residues with release of beta-D-glucose.</text>
        <dbReference type="EC" id="3.2.1.21"/>
    </reaction>
</comment>
<dbReference type="Proteomes" id="UP000184600">
    <property type="component" value="Unassembled WGS sequence"/>
</dbReference>
<dbReference type="SUPFAM" id="SSF52279">
    <property type="entry name" value="Beta-D-glucan exohydrolase, C-terminal domain"/>
    <property type="match status" value="1"/>
</dbReference>
<feature type="domain" description="Glycoside hydrolase family 3 N-terminal" evidence="8">
    <location>
        <begin position="133"/>
        <end position="446"/>
    </location>
</feature>
<dbReference type="InterPro" id="IPR001764">
    <property type="entry name" value="Glyco_hydro_3_N"/>
</dbReference>
<dbReference type="Gene3D" id="3.20.20.300">
    <property type="entry name" value="Glycoside hydrolase, family 3, N-terminal domain"/>
    <property type="match status" value="1"/>
</dbReference>
<evidence type="ECO:0000256" key="2">
    <source>
        <dbReference type="ARBA" id="ARBA00005336"/>
    </source>
</evidence>
<evidence type="ECO:0000256" key="3">
    <source>
        <dbReference type="ARBA" id="ARBA00012744"/>
    </source>
</evidence>
<dbReference type="Pfam" id="PF01915">
    <property type="entry name" value="Glyco_hydro_3_C"/>
    <property type="match status" value="1"/>
</dbReference>
<dbReference type="PROSITE" id="PS51257">
    <property type="entry name" value="PROKAR_LIPOPROTEIN"/>
    <property type="match status" value="1"/>
</dbReference>
<proteinExistence type="inferred from homology"/>
<dbReference type="AlphaFoldDB" id="A0A1M7YT51"/>
<dbReference type="InterPro" id="IPR036962">
    <property type="entry name" value="Glyco_hydro_3_N_sf"/>
</dbReference>
<name>A0A1M7YT51_9VIBR</name>
<dbReference type="STRING" id="1117707.VQ7734_01511"/>
<evidence type="ECO:0000256" key="1">
    <source>
        <dbReference type="ARBA" id="ARBA00000448"/>
    </source>
</evidence>
<dbReference type="EC" id="3.2.1.21" evidence="3"/>
<evidence type="ECO:0000256" key="5">
    <source>
        <dbReference type="ARBA" id="ARBA00022801"/>
    </source>
</evidence>
<gene>
    <name evidence="10" type="primary">bglX_1</name>
    <name evidence="10" type="ORF">VQ7734_01511</name>
</gene>
<evidence type="ECO:0000313" key="11">
    <source>
        <dbReference type="Proteomes" id="UP000184600"/>
    </source>
</evidence>
<evidence type="ECO:0000256" key="4">
    <source>
        <dbReference type="ARBA" id="ARBA00022729"/>
    </source>
</evidence>
<feature type="signal peptide" evidence="7">
    <location>
        <begin position="1"/>
        <end position="20"/>
    </location>
</feature>
<feature type="domain" description="Glycoside hydrolase family 3 C-terminal" evidence="9">
    <location>
        <begin position="487"/>
        <end position="676"/>
    </location>
</feature>
<dbReference type="InterPro" id="IPR017853">
    <property type="entry name" value="GH"/>
</dbReference>
<evidence type="ECO:0000259" key="9">
    <source>
        <dbReference type="Pfam" id="PF01915"/>
    </source>
</evidence>
<dbReference type="RefSeq" id="WP_073581081.1">
    <property type="nucleotide sequence ID" value="NZ_AP024897.1"/>
</dbReference>
<dbReference type="InterPro" id="IPR036881">
    <property type="entry name" value="Glyco_hydro_3_C_sf"/>
</dbReference>
<comment type="similarity">
    <text evidence="2">Belongs to the glycosyl hydrolase 3 family.</text>
</comment>
<keyword evidence="4 7" id="KW-0732">Signal</keyword>
<dbReference type="EMBL" id="FRFG01000017">
    <property type="protein sequence ID" value="SHO55765.1"/>
    <property type="molecule type" value="Genomic_DNA"/>
</dbReference>
<dbReference type="OrthoDB" id="9781691at2"/>
<keyword evidence="11" id="KW-1185">Reference proteome</keyword>
<dbReference type="PRINTS" id="PR00133">
    <property type="entry name" value="GLHYDRLASE3"/>
</dbReference>
<sequence>MKNNKLTVTAVAAALSAILAGCGSDSETTYTQPELGHRSAVLLSVDDYQFKDLNQDNTLNPYEDWRLDSETRAADLLSRMSLAQKAGLMMHGTLTLDSDGRVDLDSMSDVLNRYVNTFITRMSGDPQYIATDNNALQAKVEAIGLGIPVTVSTDPRNHFTNDPNATSVAAGSFSQWPELLGFAALNDAAVVRNFAQIARQEYRAVGVQEALSPQADLATEPRWGRVSGTFGEDNYVAKNLVKAYIEGFQDGDDGLTKDSVITVVKHFAGGGPQKNGLDAHNQWGKEQVYPGNNFGYHLIPFEGAFDANVAAVMPYYGQPMDVTYNNESIEEVGFGFNQQILTTLLRGTYQFKGVVLSDWAIVNDCGDKCISGLTDEEVEQGVSVWTVPIGMSWGVEDLTIAQRYAKAVNAGIDQFGGVDDSSYLLSAESAGLVTQAQIDAAVTRILVQKFDLGLFENPYVDVDAAVALVGNDEFQSAAKQVQSTSHVLLKNQSDLLPVSAQTYPKVYLYQSNATVAASYGFEVVDDPADADLAIMRVNTPYETDPHYPFGTVHFGQLGFADEANLVQSENHDGVYTGSDDLAAIQKVVDAGIPLVLSVYLDRPAILTAVEPKANAIVANFGALDSAMFDVLTGKIKPKGHLPFELPSSWDAVLAQDEDVPHDSADPLYAYGFGLSYTTETETTD</sequence>
<accession>A0A1M7YT51</accession>
<dbReference type="Pfam" id="PF00933">
    <property type="entry name" value="Glyco_hydro_3"/>
    <property type="match status" value="1"/>
</dbReference>
<dbReference type="Gene3D" id="3.40.50.1700">
    <property type="entry name" value="Glycoside hydrolase family 3 C-terminal domain"/>
    <property type="match status" value="1"/>
</dbReference>
<dbReference type="InterPro" id="IPR002772">
    <property type="entry name" value="Glyco_hydro_3_C"/>
</dbReference>
<evidence type="ECO:0000256" key="6">
    <source>
        <dbReference type="ARBA" id="ARBA00023295"/>
    </source>
</evidence>
<dbReference type="GO" id="GO:0008422">
    <property type="term" value="F:beta-glucosidase activity"/>
    <property type="evidence" value="ECO:0007669"/>
    <property type="project" value="UniProtKB-EC"/>
</dbReference>
<keyword evidence="6 10" id="KW-0326">Glycosidase</keyword>
<evidence type="ECO:0000313" key="10">
    <source>
        <dbReference type="EMBL" id="SHO55765.1"/>
    </source>
</evidence>